<accession>A0AAW0M4Q9</accession>
<sequence>MPFGQLLKQECGCLDLVLMVGLDPFLVSLVWNPNSNPQRLFGMWVPGFGVDGVTGPFRSEPCKESAL</sequence>
<dbReference type="AlphaFoldDB" id="A0AAW0M4Q9"/>
<protein>
    <submittedName>
        <fullName evidence="1">Uncharacterized protein</fullName>
    </submittedName>
</protein>
<name>A0AAW0M4Q9_QUESU</name>
<reference evidence="1" key="3">
    <citation type="submission" date="2023-07" db="EMBL/GenBank/DDBJ databases">
        <title>An improved reference 1 genome and first organelle genomes of Quercus suber.</title>
        <authorList>
            <consortium name="Genosuber Consortium"/>
            <person name="Usie A."/>
            <person name="Serra O."/>
            <person name="Barros P."/>
        </authorList>
    </citation>
    <scope>NUCLEOTIDE SEQUENCE</scope>
    <source>
        <strain evidence="1">HL8</strain>
        <tissue evidence="1">Leaves</tissue>
    </source>
</reference>
<comment type="caution">
    <text evidence="1">The sequence shown here is derived from an EMBL/GenBank/DDBJ whole genome shotgun (WGS) entry which is preliminary data.</text>
</comment>
<proteinExistence type="predicted"/>
<reference evidence="1" key="2">
    <citation type="journal article" date="2018" name="Sci. Data">
        <title>The draft genome sequence of cork oak.</title>
        <authorList>
            <person name="Ramos A.M."/>
            <person name="Usie A."/>
            <person name="Barbosa P."/>
            <person name="Barros P.M."/>
            <person name="Capote T."/>
            <person name="Chaves I."/>
            <person name="Simoes F."/>
            <person name="Abreu I."/>
            <person name="Carrasquinho I."/>
            <person name="Faro C."/>
            <person name="Guimaraes J.B."/>
            <person name="Mendonca D."/>
            <person name="Nobrega F."/>
            <person name="Rodrigues L."/>
            <person name="Saibo N.J.M."/>
            <person name="Varela M.C."/>
            <person name="Egas C."/>
            <person name="Matos J."/>
            <person name="Miguel C.M."/>
            <person name="Oliveira M.M."/>
            <person name="Ricardo C.P."/>
            <person name="Goncalves S."/>
        </authorList>
    </citation>
    <scope>NUCLEOTIDE SEQUENCE [LARGE SCALE GENOMIC DNA]</scope>
    <source>
        <strain evidence="1">HL8</strain>
    </source>
</reference>
<dbReference type="EMBL" id="PKMF04000019">
    <property type="protein sequence ID" value="KAK7858489.1"/>
    <property type="molecule type" value="Genomic_DNA"/>
</dbReference>
<gene>
    <name evidence="1" type="ORF">CFP56_012251</name>
</gene>
<organism evidence="1">
    <name type="scientific">Quercus suber</name>
    <name type="common">Cork oak</name>
    <dbReference type="NCBI Taxonomy" id="58331"/>
    <lineage>
        <taxon>Eukaryota</taxon>
        <taxon>Viridiplantae</taxon>
        <taxon>Streptophyta</taxon>
        <taxon>Embryophyta</taxon>
        <taxon>Tracheophyta</taxon>
        <taxon>Spermatophyta</taxon>
        <taxon>Magnoliopsida</taxon>
        <taxon>eudicotyledons</taxon>
        <taxon>Gunneridae</taxon>
        <taxon>Pentapetalae</taxon>
        <taxon>rosids</taxon>
        <taxon>fabids</taxon>
        <taxon>Fagales</taxon>
        <taxon>Fagaceae</taxon>
        <taxon>Quercus</taxon>
    </lineage>
</organism>
<evidence type="ECO:0000313" key="1">
    <source>
        <dbReference type="EMBL" id="KAK7858489.1"/>
    </source>
</evidence>
<reference evidence="1" key="1">
    <citation type="submission" date="2017-12" db="EMBL/GenBank/DDBJ databases">
        <authorList>
            <person name="Barbosa P."/>
            <person name="Usie A."/>
            <person name="Ramos A.M."/>
        </authorList>
    </citation>
    <scope>NUCLEOTIDE SEQUENCE</scope>
    <source>
        <strain evidence="1">HL8</strain>
        <tissue evidence="1">Leaves</tissue>
    </source>
</reference>